<evidence type="ECO:0000256" key="8">
    <source>
        <dbReference type="ARBA" id="ARBA00055053"/>
    </source>
</evidence>
<comment type="subcellular location">
    <subcellularLocation>
        <location evidence="1">Cell membrane</location>
        <topology evidence="1">Multi-pass membrane protein</topology>
    </subcellularLocation>
</comment>
<dbReference type="InterPro" id="IPR011527">
    <property type="entry name" value="ABC1_TM_dom"/>
</dbReference>
<organism evidence="14 15">
    <name type="scientific">Winkia neuii</name>
    <dbReference type="NCBI Taxonomy" id="33007"/>
    <lineage>
        <taxon>Bacteria</taxon>
        <taxon>Bacillati</taxon>
        <taxon>Actinomycetota</taxon>
        <taxon>Actinomycetes</taxon>
        <taxon>Actinomycetales</taxon>
        <taxon>Actinomycetaceae</taxon>
        <taxon>Winkia</taxon>
    </lineage>
</organism>
<proteinExistence type="inferred from homology"/>
<evidence type="ECO:0000256" key="11">
    <source>
        <dbReference type="SAM" id="Phobius"/>
    </source>
</evidence>
<comment type="caution">
    <text evidence="14">The sequence shown here is derived from an EMBL/GenBank/DDBJ whole genome shotgun (WGS) entry which is preliminary data.</text>
</comment>
<evidence type="ECO:0000256" key="4">
    <source>
        <dbReference type="ARBA" id="ARBA00022741"/>
    </source>
</evidence>
<evidence type="ECO:0000313" key="15">
    <source>
        <dbReference type="Proteomes" id="UP000235122"/>
    </source>
</evidence>
<keyword evidence="15" id="KW-1185">Reference proteome</keyword>
<evidence type="ECO:0000256" key="5">
    <source>
        <dbReference type="ARBA" id="ARBA00022840"/>
    </source>
</evidence>
<evidence type="ECO:0000256" key="9">
    <source>
        <dbReference type="ARBA" id="ARBA00061644"/>
    </source>
</evidence>
<dbReference type="InterPro" id="IPR003593">
    <property type="entry name" value="AAA+_ATPase"/>
</dbReference>
<dbReference type="GO" id="GO:0005524">
    <property type="term" value="F:ATP binding"/>
    <property type="evidence" value="ECO:0007669"/>
    <property type="project" value="UniProtKB-KW"/>
</dbReference>
<protein>
    <recommendedName>
        <fullName evidence="10">Fatty acid ABC transporter ATP-binding/permease protein</fullName>
    </recommendedName>
</protein>
<dbReference type="Pfam" id="PF00005">
    <property type="entry name" value="ABC_tran"/>
    <property type="match status" value="1"/>
</dbReference>
<feature type="domain" description="ABC transmembrane type-1" evidence="13">
    <location>
        <begin position="38"/>
        <end position="359"/>
    </location>
</feature>
<keyword evidence="2" id="KW-0813">Transport</keyword>
<dbReference type="InterPro" id="IPR003439">
    <property type="entry name" value="ABC_transporter-like_ATP-bd"/>
</dbReference>
<dbReference type="GO" id="GO:0015421">
    <property type="term" value="F:ABC-type oligopeptide transporter activity"/>
    <property type="evidence" value="ECO:0007669"/>
    <property type="project" value="TreeGrafter"/>
</dbReference>
<dbReference type="InterPro" id="IPR039421">
    <property type="entry name" value="Type_1_exporter"/>
</dbReference>
<dbReference type="STRING" id="33007.HMPREF3198_00215"/>
<evidence type="ECO:0000259" key="13">
    <source>
        <dbReference type="PROSITE" id="PS50929"/>
    </source>
</evidence>
<feature type="transmembrane region" description="Helical" evidence="11">
    <location>
        <begin position="112"/>
        <end position="133"/>
    </location>
</feature>
<dbReference type="PROSITE" id="PS00211">
    <property type="entry name" value="ABC_TRANSPORTER_1"/>
    <property type="match status" value="1"/>
</dbReference>
<feature type="transmembrane region" description="Helical" evidence="11">
    <location>
        <begin position="306"/>
        <end position="324"/>
    </location>
</feature>
<dbReference type="GO" id="GO:0005886">
    <property type="term" value="C:plasma membrane"/>
    <property type="evidence" value="ECO:0007669"/>
    <property type="project" value="UniProtKB-SubCell"/>
</dbReference>
<evidence type="ECO:0000256" key="2">
    <source>
        <dbReference type="ARBA" id="ARBA00022448"/>
    </source>
</evidence>
<dbReference type="EMBL" id="PKKO01000003">
    <property type="protein sequence ID" value="PKY72291.1"/>
    <property type="molecule type" value="Genomic_DNA"/>
</dbReference>
<dbReference type="SMART" id="SM00382">
    <property type="entry name" value="AAA"/>
    <property type="match status" value="1"/>
</dbReference>
<evidence type="ECO:0000259" key="12">
    <source>
        <dbReference type="PROSITE" id="PS50893"/>
    </source>
</evidence>
<evidence type="ECO:0000256" key="6">
    <source>
        <dbReference type="ARBA" id="ARBA00022989"/>
    </source>
</evidence>
<dbReference type="CDD" id="cd18547">
    <property type="entry name" value="ABC_6TM_Tm288_like"/>
    <property type="match status" value="1"/>
</dbReference>
<dbReference type="Proteomes" id="UP000235122">
    <property type="component" value="Unassembled WGS sequence"/>
</dbReference>
<dbReference type="GeneID" id="35866881"/>
<dbReference type="InterPro" id="IPR036640">
    <property type="entry name" value="ABC1_TM_sf"/>
</dbReference>
<keyword evidence="7 11" id="KW-0472">Membrane</keyword>
<dbReference type="SUPFAM" id="SSF52540">
    <property type="entry name" value="P-loop containing nucleoside triphosphate hydrolases"/>
    <property type="match status" value="1"/>
</dbReference>
<dbReference type="Pfam" id="PF00664">
    <property type="entry name" value="ABC_membrane"/>
    <property type="match status" value="1"/>
</dbReference>
<dbReference type="PROSITE" id="PS50893">
    <property type="entry name" value="ABC_TRANSPORTER_2"/>
    <property type="match status" value="1"/>
</dbReference>
<evidence type="ECO:0000313" key="14">
    <source>
        <dbReference type="EMBL" id="PKY72291.1"/>
    </source>
</evidence>
<comment type="similarity">
    <text evidence="9">Belongs to the ABC transporter superfamily. Lipid exporter (TC 3.A.1.106) family.</text>
</comment>
<keyword evidence="4" id="KW-0547">Nucleotide-binding</keyword>
<dbReference type="GO" id="GO:0016887">
    <property type="term" value="F:ATP hydrolysis activity"/>
    <property type="evidence" value="ECO:0007669"/>
    <property type="project" value="InterPro"/>
</dbReference>
<feature type="transmembrane region" description="Helical" evidence="11">
    <location>
        <begin position="218"/>
        <end position="235"/>
    </location>
</feature>
<dbReference type="AlphaFoldDB" id="A0A2I1IMC5"/>
<dbReference type="InterPro" id="IPR027417">
    <property type="entry name" value="P-loop_NTPase"/>
</dbReference>
<evidence type="ECO:0000256" key="10">
    <source>
        <dbReference type="ARBA" id="ARBA00071747"/>
    </source>
</evidence>
<dbReference type="FunFam" id="3.40.50.300:FF:000287">
    <property type="entry name" value="Multidrug ABC transporter ATP-binding protein"/>
    <property type="match status" value="1"/>
</dbReference>
<gene>
    <name evidence="14" type="ORF">CYJ19_05425</name>
</gene>
<sequence length="636" mass="69370">MSPRNVNKRPGEKAQNPLRTIGRLFGTLRAEKLRVGTAIVLTFICIAASVSAPRLLGKATDVIFAGMIGAHMQPGQTKTEVIKQLSASGNQQQAKMLQGIDVVPGAGIDYSLLGKILLLVVGLYVGSAVLNWLSGLATRTAVQNVSYELRQKVQAKVNRIPLSALHGSARGDILSRVTNDVDNVSQSLQQVVNQLFHSIFLLLGTLAMMFALSWKLTIVALLIVPAGLIIIFFIMKKAQPYFQRQWKATGAVQSTVEEAFSGHEIMLTYNLRDKFRERFARENKELFRSAFGANWMSGLSQPVTTMVNNLAFVAVCVVGALMVLEGRMSVGGVQAFIQYSRQLQTPLGQLSQMLSTVQSAGASAERIFEFLDSAEETEETPKTDTGQVTRCGAHIEFKNVSFSYQKGVPVIKNLSLEVAPGQTVAIVGQTGAGKTTLVNLLMRFYEIDSGQILIDGTDIRDMTRAQVRARCAMVLQDTWLFKGSIRDNIAYGSASATDQQIVEAAKATQVDRIIRQLPDGYDTEVSDEGGSLSQGEKQLVTIARAFLRHSDVLILDEATSSVDTRTEVLVQKAMDRLQEGNTSFVIAHRLSTIRDASTIIVMEDGDVVEQGTHEELLQAGGAYARLYQSQFEGANA</sequence>
<dbReference type="SUPFAM" id="SSF90123">
    <property type="entry name" value="ABC transporter transmembrane region"/>
    <property type="match status" value="1"/>
</dbReference>
<comment type="function">
    <text evidence="8">ABC transporter involved in fatty acid import. Transmembrane domains (TMD) form a pore in the membrane and the ATP-binding domain (NBD) is responsible for energy generation.</text>
</comment>
<dbReference type="RefSeq" id="WP_024331828.1">
    <property type="nucleotide sequence ID" value="NZ_JASOXK010000005.1"/>
</dbReference>
<dbReference type="PROSITE" id="PS50929">
    <property type="entry name" value="ABC_TM1F"/>
    <property type="match status" value="1"/>
</dbReference>
<evidence type="ECO:0000256" key="1">
    <source>
        <dbReference type="ARBA" id="ARBA00004651"/>
    </source>
</evidence>
<feature type="domain" description="ABC transporter" evidence="12">
    <location>
        <begin position="395"/>
        <end position="629"/>
    </location>
</feature>
<keyword evidence="5 14" id="KW-0067">ATP-binding</keyword>
<dbReference type="InterPro" id="IPR017871">
    <property type="entry name" value="ABC_transporter-like_CS"/>
</dbReference>
<dbReference type="PANTHER" id="PTHR43394">
    <property type="entry name" value="ATP-DEPENDENT PERMEASE MDL1, MITOCHONDRIAL"/>
    <property type="match status" value="1"/>
</dbReference>
<accession>A0A2I1IMC5</accession>
<keyword evidence="6 11" id="KW-1133">Transmembrane helix</keyword>
<name>A0A2I1IMC5_9ACTO</name>
<evidence type="ECO:0000256" key="7">
    <source>
        <dbReference type="ARBA" id="ARBA00023136"/>
    </source>
</evidence>
<dbReference type="Gene3D" id="1.20.1560.10">
    <property type="entry name" value="ABC transporter type 1, transmembrane domain"/>
    <property type="match status" value="1"/>
</dbReference>
<feature type="transmembrane region" description="Helical" evidence="11">
    <location>
        <begin position="195"/>
        <end position="212"/>
    </location>
</feature>
<feature type="transmembrane region" description="Helical" evidence="11">
    <location>
        <begin position="33"/>
        <end position="52"/>
    </location>
</feature>
<evidence type="ECO:0000256" key="3">
    <source>
        <dbReference type="ARBA" id="ARBA00022692"/>
    </source>
</evidence>
<dbReference type="PANTHER" id="PTHR43394:SF1">
    <property type="entry name" value="ATP-BINDING CASSETTE SUB-FAMILY B MEMBER 10, MITOCHONDRIAL"/>
    <property type="match status" value="1"/>
</dbReference>
<keyword evidence="3 11" id="KW-0812">Transmembrane</keyword>
<dbReference type="Gene3D" id="3.40.50.300">
    <property type="entry name" value="P-loop containing nucleotide triphosphate hydrolases"/>
    <property type="match status" value="1"/>
</dbReference>
<dbReference type="CDD" id="cd03254">
    <property type="entry name" value="ABCC_Glucan_exporter_like"/>
    <property type="match status" value="1"/>
</dbReference>
<reference evidence="14 15" key="1">
    <citation type="submission" date="2017-12" db="EMBL/GenBank/DDBJ databases">
        <title>Phylogenetic diversity of female urinary microbiome.</title>
        <authorList>
            <person name="Thomas-White K."/>
            <person name="Wolfe A.J."/>
        </authorList>
    </citation>
    <scope>NUCLEOTIDE SEQUENCE [LARGE SCALE GENOMIC DNA]</scope>
    <source>
        <strain evidence="14 15">UMB0402</strain>
    </source>
</reference>